<keyword evidence="2" id="KW-1185">Reference proteome</keyword>
<sequence length="56" mass="6547">THEQGQRSRKSSQQGTTFPCHTHAITEDYVASHEVHNPVFSYNCRFRKVLDDFTDH</sequence>
<evidence type="ECO:0000313" key="2">
    <source>
        <dbReference type="Proteomes" id="UP001196413"/>
    </source>
</evidence>
<evidence type="ECO:0000313" key="1">
    <source>
        <dbReference type="EMBL" id="KAJ1347648.1"/>
    </source>
</evidence>
<protein>
    <submittedName>
        <fullName evidence="1">Uncharacterized protein</fullName>
    </submittedName>
</protein>
<name>A0AAD5LZ20_PARTN</name>
<dbReference type="AlphaFoldDB" id="A0AAD5LZ20"/>
<comment type="caution">
    <text evidence="1">The sequence shown here is derived from an EMBL/GenBank/DDBJ whole genome shotgun (WGS) entry which is preliminary data.</text>
</comment>
<dbReference type="EMBL" id="JAHQIW010000363">
    <property type="protein sequence ID" value="KAJ1347648.1"/>
    <property type="molecule type" value="Genomic_DNA"/>
</dbReference>
<reference evidence="1" key="1">
    <citation type="submission" date="2021-06" db="EMBL/GenBank/DDBJ databases">
        <title>Parelaphostrongylus tenuis whole genome reference sequence.</title>
        <authorList>
            <person name="Garwood T.J."/>
            <person name="Larsen P.A."/>
            <person name="Fountain-Jones N.M."/>
            <person name="Garbe J.R."/>
            <person name="Macchietto M.G."/>
            <person name="Kania S.A."/>
            <person name="Gerhold R.W."/>
            <person name="Richards J.E."/>
            <person name="Wolf T.M."/>
        </authorList>
    </citation>
    <scope>NUCLEOTIDE SEQUENCE</scope>
    <source>
        <strain evidence="1">MNPRO001-30</strain>
        <tissue evidence="1">Meninges</tissue>
    </source>
</reference>
<feature type="non-terminal residue" evidence="1">
    <location>
        <position position="1"/>
    </location>
</feature>
<accession>A0AAD5LZ20</accession>
<organism evidence="1 2">
    <name type="scientific">Parelaphostrongylus tenuis</name>
    <name type="common">Meningeal worm</name>
    <dbReference type="NCBI Taxonomy" id="148309"/>
    <lineage>
        <taxon>Eukaryota</taxon>
        <taxon>Metazoa</taxon>
        <taxon>Ecdysozoa</taxon>
        <taxon>Nematoda</taxon>
        <taxon>Chromadorea</taxon>
        <taxon>Rhabditida</taxon>
        <taxon>Rhabditina</taxon>
        <taxon>Rhabditomorpha</taxon>
        <taxon>Strongyloidea</taxon>
        <taxon>Metastrongylidae</taxon>
        <taxon>Parelaphostrongylus</taxon>
    </lineage>
</organism>
<gene>
    <name evidence="1" type="ORF">KIN20_002768</name>
</gene>
<dbReference type="Proteomes" id="UP001196413">
    <property type="component" value="Unassembled WGS sequence"/>
</dbReference>
<proteinExistence type="predicted"/>